<dbReference type="SUPFAM" id="SSF54909">
    <property type="entry name" value="Dimeric alpha+beta barrel"/>
    <property type="match status" value="1"/>
</dbReference>
<name>A0A517PIG2_9PLAN</name>
<evidence type="ECO:0000313" key="2">
    <source>
        <dbReference type="EMBL" id="QDT19145.1"/>
    </source>
</evidence>
<dbReference type="OrthoDB" id="9798439at2"/>
<organism evidence="2 3">
    <name type="scientific">Gimesia chilikensis</name>
    <dbReference type="NCBI Taxonomy" id="2605989"/>
    <lineage>
        <taxon>Bacteria</taxon>
        <taxon>Pseudomonadati</taxon>
        <taxon>Planctomycetota</taxon>
        <taxon>Planctomycetia</taxon>
        <taxon>Planctomycetales</taxon>
        <taxon>Planctomycetaceae</taxon>
        <taxon>Gimesia</taxon>
    </lineage>
</organism>
<sequence>MTDNQKSPRYAVIFRSRRTPDKAGYAEMATRMEEQARQQPGFLELTSFRAPDGTGVTISYWDSLEAIRAWKQHPEHITAQQLGKDKWYAHYTVEIAKIESGYHFPSPADPGR</sequence>
<dbReference type="Pfam" id="PF03992">
    <property type="entry name" value="ABM"/>
    <property type="match status" value="1"/>
</dbReference>
<dbReference type="Gene3D" id="3.30.70.100">
    <property type="match status" value="1"/>
</dbReference>
<keyword evidence="2" id="KW-0560">Oxidoreductase</keyword>
<proteinExistence type="predicted"/>
<protein>
    <submittedName>
        <fullName evidence="2">Antibiotic biosynthesis monooxygenase</fullName>
    </submittedName>
</protein>
<dbReference type="AlphaFoldDB" id="A0A517PIG2"/>
<gene>
    <name evidence="2" type="ORF">HG66A1_09090</name>
</gene>
<dbReference type="InterPro" id="IPR007138">
    <property type="entry name" value="ABM_dom"/>
</dbReference>
<dbReference type="InterPro" id="IPR011008">
    <property type="entry name" value="Dimeric_a/b-barrel"/>
</dbReference>
<accession>A0A517PIG2</accession>
<dbReference type="EMBL" id="CP036266">
    <property type="protein sequence ID" value="QDT19145.1"/>
    <property type="molecule type" value="Genomic_DNA"/>
</dbReference>
<dbReference type="PROSITE" id="PS51725">
    <property type="entry name" value="ABM"/>
    <property type="match status" value="1"/>
</dbReference>
<dbReference type="RefSeq" id="WP_145181030.1">
    <property type="nucleotide sequence ID" value="NZ_CP036266.1"/>
</dbReference>
<dbReference type="InterPro" id="IPR052936">
    <property type="entry name" value="Jasmonate_Hydroxylase-like"/>
</dbReference>
<reference evidence="2 3" key="1">
    <citation type="submission" date="2019-02" db="EMBL/GenBank/DDBJ databases">
        <title>Deep-cultivation of Planctomycetes and their phenomic and genomic characterization uncovers novel biology.</title>
        <authorList>
            <person name="Wiegand S."/>
            <person name="Jogler M."/>
            <person name="Boedeker C."/>
            <person name="Pinto D."/>
            <person name="Vollmers J."/>
            <person name="Rivas-Marin E."/>
            <person name="Kohn T."/>
            <person name="Peeters S.H."/>
            <person name="Heuer A."/>
            <person name="Rast P."/>
            <person name="Oberbeckmann S."/>
            <person name="Bunk B."/>
            <person name="Jeske O."/>
            <person name="Meyerdierks A."/>
            <person name="Storesund J.E."/>
            <person name="Kallscheuer N."/>
            <person name="Luecker S."/>
            <person name="Lage O.M."/>
            <person name="Pohl T."/>
            <person name="Merkel B.J."/>
            <person name="Hornburger P."/>
            <person name="Mueller R.-W."/>
            <person name="Bruemmer F."/>
            <person name="Labrenz M."/>
            <person name="Spormann A.M."/>
            <person name="Op den Camp H."/>
            <person name="Overmann J."/>
            <person name="Amann R."/>
            <person name="Jetten M.S.M."/>
            <person name="Mascher T."/>
            <person name="Medema M.H."/>
            <person name="Devos D.P."/>
            <person name="Kaster A.-K."/>
            <person name="Ovreas L."/>
            <person name="Rohde M."/>
            <person name="Galperin M.Y."/>
            <person name="Jogler C."/>
        </authorList>
    </citation>
    <scope>NUCLEOTIDE SEQUENCE [LARGE SCALE GENOMIC DNA]</scope>
    <source>
        <strain evidence="2 3">HG66A1</strain>
    </source>
</reference>
<dbReference type="PANTHER" id="PTHR37811">
    <property type="entry name" value="BLL5343 PROTEIN"/>
    <property type="match status" value="1"/>
</dbReference>
<dbReference type="GO" id="GO:0004497">
    <property type="term" value="F:monooxygenase activity"/>
    <property type="evidence" value="ECO:0007669"/>
    <property type="project" value="UniProtKB-KW"/>
</dbReference>
<evidence type="ECO:0000259" key="1">
    <source>
        <dbReference type="PROSITE" id="PS51725"/>
    </source>
</evidence>
<feature type="domain" description="ABM" evidence="1">
    <location>
        <begin position="10"/>
        <end position="95"/>
    </location>
</feature>
<dbReference type="Proteomes" id="UP000320421">
    <property type="component" value="Chromosome"/>
</dbReference>
<evidence type="ECO:0000313" key="3">
    <source>
        <dbReference type="Proteomes" id="UP000320421"/>
    </source>
</evidence>
<keyword evidence="2" id="KW-0503">Monooxygenase</keyword>
<keyword evidence="3" id="KW-1185">Reference proteome</keyword>
<dbReference type="PANTHER" id="PTHR37811:SF2">
    <property type="entry name" value="ABM DOMAIN-CONTAINING PROTEIN"/>
    <property type="match status" value="1"/>
</dbReference>